<feature type="transmembrane region" description="Helical" evidence="6">
    <location>
        <begin position="122"/>
        <end position="141"/>
    </location>
</feature>
<evidence type="ECO:0000256" key="6">
    <source>
        <dbReference type="SAM" id="Phobius"/>
    </source>
</evidence>
<dbReference type="GO" id="GO:0016020">
    <property type="term" value="C:membrane"/>
    <property type="evidence" value="ECO:0007669"/>
    <property type="project" value="UniProtKB-SubCell"/>
</dbReference>
<name>A0AA88TRL2_9TELE</name>
<comment type="subcellular location">
    <subcellularLocation>
        <location evidence="1">Membrane</location>
    </subcellularLocation>
</comment>
<comment type="similarity">
    <text evidence="2">Belongs to the CD225/Dispanin family.</text>
</comment>
<keyword evidence="5 6" id="KW-0472">Membrane</keyword>
<sequence length="151" mass="16693">MDLSQSFNQITGACDSSEKSAMLQPGLKPPLYQDNFAGYPYAFPGQTMVTMQPAVFVPATPQANPIPLDDPLPEYTWYSMFTLLCCCLHLGTAALVYSLYTQSANYSGRQDLAKKSSKMARNLNHVSVVVGIIFIVLFVVLEFEQIKITDP</sequence>
<evidence type="ECO:0000313" key="7">
    <source>
        <dbReference type="EMBL" id="KAK2903534.1"/>
    </source>
</evidence>
<keyword evidence="8" id="KW-1185">Reference proteome</keyword>
<accession>A0AA88TRL2</accession>
<organism evidence="7 8">
    <name type="scientific">Cirrhinus molitorella</name>
    <name type="common">mud carp</name>
    <dbReference type="NCBI Taxonomy" id="172907"/>
    <lineage>
        <taxon>Eukaryota</taxon>
        <taxon>Metazoa</taxon>
        <taxon>Chordata</taxon>
        <taxon>Craniata</taxon>
        <taxon>Vertebrata</taxon>
        <taxon>Euteleostomi</taxon>
        <taxon>Actinopterygii</taxon>
        <taxon>Neopterygii</taxon>
        <taxon>Teleostei</taxon>
        <taxon>Ostariophysi</taxon>
        <taxon>Cypriniformes</taxon>
        <taxon>Cyprinidae</taxon>
        <taxon>Labeoninae</taxon>
        <taxon>Labeonini</taxon>
        <taxon>Cirrhinus</taxon>
    </lineage>
</organism>
<dbReference type="Pfam" id="PF04505">
    <property type="entry name" value="CD225"/>
    <property type="match status" value="1"/>
</dbReference>
<evidence type="ECO:0000256" key="2">
    <source>
        <dbReference type="ARBA" id="ARBA00006843"/>
    </source>
</evidence>
<evidence type="ECO:0000256" key="5">
    <source>
        <dbReference type="ARBA" id="ARBA00023136"/>
    </source>
</evidence>
<evidence type="ECO:0000256" key="3">
    <source>
        <dbReference type="ARBA" id="ARBA00022692"/>
    </source>
</evidence>
<evidence type="ECO:0008006" key="9">
    <source>
        <dbReference type="Google" id="ProtNLM"/>
    </source>
</evidence>
<dbReference type="Proteomes" id="UP001187343">
    <property type="component" value="Unassembled WGS sequence"/>
</dbReference>
<dbReference type="AlphaFoldDB" id="A0AA88TRL2"/>
<dbReference type="InterPro" id="IPR007593">
    <property type="entry name" value="CD225/Dispanin_fam"/>
</dbReference>
<feature type="transmembrane region" description="Helical" evidence="6">
    <location>
        <begin position="77"/>
        <end position="101"/>
    </location>
</feature>
<keyword evidence="3 6" id="KW-0812">Transmembrane</keyword>
<dbReference type="EMBL" id="JAUYZG010000007">
    <property type="protein sequence ID" value="KAK2903534.1"/>
    <property type="molecule type" value="Genomic_DNA"/>
</dbReference>
<dbReference type="PANTHER" id="PTHR14948:SF46">
    <property type="entry name" value="DISPANIN SUBFAMILY A MEMBER 2B-LIKE-RELATED"/>
    <property type="match status" value="1"/>
</dbReference>
<protein>
    <recommendedName>
        <fullName evidence="9">Tumor suppressor candidate 5</fullName>
    </recommendedName>
</protein>
<comment type="caution">
    <text evidence="7">The sequence shown here is derived from an EMBL/GenBank/DDBJ whole genome shotgun (WGS) entry which is preliminary data.</text>
</comment>
<evidence type="ECO:0000256" key="4">
    <source>
        <dbReference type="ARBA" id="ARBA00022989"/>
    </source>
</evidence>
<dbReference type="PANTHER" id="PTHR14948">
    <property type="entry name" value="NG5"/>
    <property type="match status" value="1"/>
</dbReference>
<keyword evidence="4 6" id="KW-1133">Transmembrane helix</keyword>
<reference evidence="7" key="1">
    <citation type="submission" date="2023-08" db="EMBL/GenBank/DDBJ databases">
        <title>Chromosome-level Genome Assembly of mud carp (Cirrhinus molitorella).</title>
        <authorList>
            <person name="Liu H."/>
        </authorList>
    </citation>
    <scope>NUCLEOTIDE SEQUENCE</scope>
    <source>
        <strain evidence="7">Prfri</strain>
        <tissue evidence="7">Muscle</tissue>
    </source>
</reference>
<proteinExistence type="inferred from homology"/>
<evidence type="ECO:0000313" key="8">
    <source>
        <dbReference type="Proteomes" id="UP001187343"/>
    </source>
</evidence>
<evidence type="ECO:0000256" key="1">
    <source>
        <dbReference type="ARBA" id="ARBA00004370"/>
    </source>
</evidence>
<dbReference type="InterPro" id="IPR051423">
    <property type="entry name" value="CD225/Dispanin"/>
</dbReference>
<gene>
    <name evidence="7" type="ORF">Q8A67_008247</name>
</gene>